<dbReference type="EMBL" id="JAJATZ010000005">
    <property type="protein sequence ID" value="MCB5199816.1"/>
    <property type="molecule type" value="Genomic_DNA"/>
</dbReference>
<reference evidence="1" key="1">
    <citation type="submission" date="2021-10" db="EMBL/GenBank/DDBJ databases">
        <title>Loktanella gaetbuli sp. nov., isolated from a tidal flat.</title>
        <authorList>
            <person name="Park S."/>
            <person name="Yoon J.-H."/>
        </authorList>
    </citation>
    <scope>NUCLEOTIDE SEQUENCE</scope>
    <source>
        <strain evidence="1">TSTF-M6</strain>
    </source>
</reference>
<protein>
    <submittedName>
        <fullName evidence="1">Uncharacterized protein</fullName>
    </submittedName>
</protein>
<organism evidence="1 2">
    <name type="scientific">Loktanella gaetbuli</name>
    <dbReference type="NCBI Taxonomy" id="2881335"/>
    <lineage>
        <taxon>Bacteria</taxon>
        <taxon>Pseudomonadati</taxon>
        <taxon>Pseudomonadota</taxon>
        <taxon>Alphaproteobacteria</taxon>
        <taxon>Rhodobacterales</taxon>
        <taxon>Roseobacteraceae</taxon>
        <taxon>Loktanella</taxon>
    </lineage>
</organism>
<sequence>MPSLDDNLKWWVIESERFNLESKASFRVFDAVVAQSEEMAIEHLRISDEKLDKSLMNSAIRAGKIVDEFDWEPVSTLVRHLSVL</sequence>
<evidence type="ECO:0000313" key="2">
    <source>
        <dbReference type="Proteomes" id="UP001138961"/>
    </source>
</evidence>
<gene>
    <name evidence="1" type="ORF">LGQ03_11265</name>
</gene>
<evidence type="ECO:0000313" key="1">
    <source>
        <dbReference type="EMBL" id="MCB5199816.1"/>
    </source>
</evidence>
<comment type="caution">
    <text evidence="1">The sequence shown here is derived from an EMBL/GenBank/DDBJ whole genome shotgun (WGS) entry which is preliminary data.</text>
</comment>
<dbReference type="RefSeq" id="WP_226748483.1">
    <property type="nucleotide sequence ID" value="NZ_JAJATZ010000005.1"/>
</dbReference>
<dbReference type="Proteomes" id="UP001138961">
    <property type="component" value="Unassembled WGS sequence"/>
</dbReference>
<proteinExistence type="predicted"/>
<name>A0ABS8BWB8_9RHOB</name>
<accession>A0ABS8BWB8</accession>
<keyword evidence="2" id="KW-1185">Reference proteome</keyword>